<reference evidence="2" key="1">
    <citation type="journal article" date="2023" name="Plant J.">
        <title>Genome sequences and population genomics provide insights into the demographic history, inbreeding, and mutation load of two 'living fossil' tree species of Dipteronia.</title>
        <authorList>
            <person name="Feng Y."/>
            <person name="Comes H.P."/>
            <person name="Chen J."/>
            <person name="Zhu S."/>
            <person name="Lu R."/>
            <person name="Zhang X."/>
            <person name="Li P."/>
            <person name="Qiu J."/>
            <person name="Olsen K.M."/>
            <person name="Qiu Y."/>
        </authorList>
    </citation>
    <scope>NUCLEOTIDE SEQUENCE</scope>
    <source>
        <strain evidence="2">NBL</strain>
    </source>
</reference>
<sequence length="106" mass="11498">MCRTKSLWTCCSDNRHELIKSKQNEHGLSSSISEDHPLVLNHNVGEKGDTPENNIHVPTEGRSVTGLVPSSKTGTHCSLAQNATGTTQKPGLSQSDGCLRMQQMLN</sequence>
<dbReference type="Proteomes" id="UP001281410">
    <property type="component" value="Unassembled WGS sequence"/>
</dbReference>
<evidence type="ECO:0000313" key="2">
    <source>
        <dbReference type="EMBL" id="KAK3170432.1"/>
    </source>
</evidence>
<name>A0AAD9Z526_9ROSI</name>
<organism evidence="2 3">
    <name type="scientific">Dipteronia sinensis</name>
    <dbReference type="NCBI Taxonomy" id="43782"/>
    <lineage>
        <taxon>Eukaryota</taxon>
        <taxon>Viridiplantae</taxon>
        <taxon>Streptophyta</taxon>
        <taxon>Embryophyta</taxon>
        <taxon>Tracheophyta</taxon>
        <taxon>Spermatophyta</taxon>
        <taxon>Magnoliopsida</taxon>
        <taxon>eudicotyledons</taxon>
        <taxon>Gunneridae</taxon>
        <taxon>Pentapetalae</taxon>
        <taxon>rosids</taxon>
        <taxon>malvids</taxon>
        <taxon>Sapindales</taxon>
        <taxon>Sapindaceae</taxon>
        <taxon>Hippocastanoideae</taxon>
        <taxon>Acereae</taxon>
        <taxon>Dipteronia</taxon>
    </lineage>
</organism>
<evidence type="ECO:0000313" key="3">
    <source>
        <dbReference type="Proteomes" id="UP001281410"/>
    </source>
</evidence>
<evidence type="ECO:0000256" key="1">
    <source>
        <dbReference type="SAM" id="MobiDB-lite"/>
    </source>
</evidence>
<proteinExistence type="predicted"/>
<comment type="caution">
    <text evidence="2">The sequence shown here is derived from an EMBL/GenBank/DDBJ whole genome shotgun (WGS) entry which is preliminary data.</text>
</comment>
<gene>
    <name evidence="2" type="ORF">Dsin_032873</name>
</gene>
<accession>A0AAD9Z526</accession>
<dbReference type="EMBL" id="JANJYJ010000940">
    <property type="protein sequence ID" value="KAK3170432.1"/>
    <property type="molecule type" value="Genomic_DNA"/>
</dbReference>
<keyword evidence="3" id="KW-1185">Reference proteome</keyword>
<feature type="region of interest" description="Disordered" evidence="1">
    <location>
        <begin position="41"/>
        <end position="62"/>
    </location>
</feature>
<protein>
    <submittedName>
        <fullName evidence="2">Uncharacterized protein</fullName>
    </submittedName>
</protein>
<dbReference type="AlphaFoldDB" id="A0AAD9Z526"/>